<feature type="domain" description="RING-type" evidence="5">
    <location>
        <begin position="70"/>
        <end position="104"/>
    </location>
</feature>
<dbReference type="PANTHER" id="PTHR14879">
    <property type="entry name" value="CASPASE REGULATOR, RING FINGER DOMAIN-CONTAINING"/>
    <property type="match status" value="1"/>
</dbReference>
<dbReference type="SUPFAM" id="SSF57850">
    <property type="entry name" value="RING/U-box"/>
    <property type="match status" value="1"/>
</dbReference>
<dbReference type="GO" id="GO:0008270">
    <property type="term" value="F:zinc ion binding"/>
    <property type="evidence" value="ECO:0007669"/>
    <property type="project" value="UniProtKB-KW"/>
</dbReference>
<dbReference type="InterPro" id="IPR051728">
    <property type="entry name" value="RING-FYVE_E3_ubiquitin-ligase"/>
</dbReference>
<dbReference type="GO" id="GO:0005886">
    <property type="term" value="C:plasma membrane"/>
    <property type="evidence" value="ECO:0007669"/>
    <property type="project" value="TreeGrafter"/>
</dbReference>
<keyword evidence="2 4" id="KW-0863">Zinc-finger</keyword>
<reference evidence="6" key="1">
    <citation type="submission" date="2015-11" db="EMBL/GenBank/DDBJ databases">
        <title>De novo transcriptome assembly of four potential Pierce s Disease insect vectors from Arizona vineyards.</title>
        <authorList>
            <person name="Tassone E.E."/>
        </authorList>
    </citation>
    <scope>NUCLEOTIDE SEQUENCE</scope>
</reference>
<dbReference type="Gene3D" id="3.30.40.10">
    <property type="entry name" value="Zinc/RING finger domain, C3HC4 (zinc finger)"/>
    <property type="match status" value="1"/>
</dbReference>
<dbReference type="EMBL" id="GEBQ01018001">
    <property type="protein sequence ID" value="JAT21976.1"/>
    <property type="molecule type" value="Transcribed_RNA"/>
</dbReference>
<keyword evidence="3" id="KW-0862">Zinc</keyword>
<dbReference type="Pfam" id="PF13920">
    <property type="entry name" value="zf-C3HC4_3"/>
    <property type="match status" value="1"/>
</dbReference>
<evidence type="ECO:0000313" key="7">
    <source>
        <dbReference type="EMBL" id="JAT21976.1"/>
    </source>
</evidence>
<dbReference type="PROSITE" id="PS50089">
    <property type="entry name" value="ZF_RING_2"/>
    <property type="match status" value="1"/>
</dbReference>
<dbReference type="PROSITE" id="PS00518">
    <property type="entry name" value="ZF_RING_1"/>
    <property type="match status" value="1"/>
</dbReference>
<evidence type="ECO:0000313" key="6">
    <source>
        <dbReference type="EMBL" id="JAT16481.1"/>
    </source>
</evidence>
<dbReference type="InterPro" id="IPR013083">
    <property type="entry name" value="Znf_RING/FYVE/PHD"/>
</dbReference>
<evidence type="ECO:0000256" key="4">
    <source>
        <dbReference type="PROSITE-ProRule" id="PRU00175"/>
    </source>
</evidence>
<evidence type="ECO:0000256" key="3">
    <source>
        <dbReference type="ARBA" id="ARBA00022833"/>
    </source>
</evidence>
<name>A0A1B6KYJ9_9HEMI</name>
<sequence length="116" mass="13177">MNYYLAVADHNSVAFFASDIWLAVYAVLARNLGEDNERMQALAQAAGDRDYNLPHRPALREAVGIGDHTCRVCLDRQADTVLRSCGHVFCEDCAYTVSICPVCRRTIFGRLRLYYW</sequence>
<dbReference type="GO" id="GO:0061630">
    <property type="term" value="F:ubiquitin protein ligase activity"/>
    <property type="evidence" value="ECO:0007669"/>
    <property type="project" value="TreeGrafter"/>
</dbReference>
<evidence type="ECO:0000259" key="5">
    <source>
        <dbReference type="PROSITE" id="PS50089"/>
    </source>
</evidence>
<dbReference type="SMART" id="SM00184">
    <property type="entry name" value="RING"/>
    <property type="match status" value="1"/>
</dbReference>
<evidence type="ECO:0000256" key="2">
    <source>
        <dbReference type="ARBA" id="ARBA00022771"/>
    </source>
</evidence>
<accession>A0A1B6KYJ9</accession>
<dbReference type="InterPro" id="IPR017907">
    <property type="entry name" value="Znf_RING_CS"/>
</dbReference>
<dbReference type="GO" id="GO:0070936">
    <property type="term" value="P:protein K48-linked ubiquitination"/>
    <property type="evidence" value="ECO:0007669"/>
    <property type="project" value="TreeGrafter"/>
</dbReference>
<proteinExistence type="predicted"/>
<organism evidence="6">
    <name type="scientific">Graphocephala atropunctata</name>
    <dbReference type="NCBI Taxonomy" id="36148"/>
    <lineage>
        <taxon>Eukaryota</taxon>
        <taxon>Metazoa</taxon>
        <taxon>Ecdysozoa</taxon>
        <taxon>Arthropoda</taxon>
        <taxon>Hexapoda</taxon>
        <taxon>Insecta</taxon>
        <taxon>Pterygota</taxon>
        <taxon>Neoptera</taxon>
        <taxon>Paraneoptera</taxon>
        <taxon>Hemiptera</taxon>
        <taxon>Auchenorrhyncha</taxon>
        <taxon>Membracoidea</taxon>
        <taxon>Cicadellidae</taxon>
        <taxon>Cicadellinae</taxon>
        <taxon>Cicadellini</taxon>
        <taxon>Graphocephala</taxon>
    </lineage>
</organism>
<dbReference type="PANTHER" id="PTHR14879:SF15">
    <property type="entry name" value="E3 UBIQUITIN-PROTEIN LIGASE RIFIFYLIN-LIKE PROTEIN"/>
    <property type="match status" value="1"/>
</dbReference>
<dbReference type="GO" id="GO:1902042">
    <property type="term" value="P:negative regulation of extrinsic apoptotic signaling pathway via death domain receptors"/>
    <property type="evidence" value="ECO:0007669"/>
    <property type="project" value="TreeGrafter"/>
</dbReference>
<evidence type="ECO:0000256" key="1">
    <source>
        <dbReference type="ARBA" id="ARBA00022723"/>
    </source>
</evidence>
<gene>
    <name evidence="7" type="ORF">g.45183</name>
    <name evidence="6" type="ORF">g.45184</name>
</gene>
<dbReference type="InterPro" id="IPR001841">
    <property type="entry name" value="Znf_RING"/>
</dbReference>
<dbReference type="AlphaFoldDB" id="A0A1B6KYJ9"/>
<keyword evidence="1" id="KW-0479">Metal-binding</keyword>
<dbReference type="EMBL" id="GEBQ01023496">
    <property type="protein sequence ID" value="JAT16481.1"/>
    <property type="molecule type" value="Transcribed_RNA"/>
</dbReference>
<protein>
    <recommendedName>
        <fullName evidence="5">RING-type domain-containing protein</fullName>
    </recommendedName>
</protein>
<dbReference type="GO" id="GO:0043161">
    <property type="term" value="P:proteasome-mediated ubiquitin-dependent protein catabolic process"/>
    <property type="evidence" value="ECO:0007669"/>
    <property type="project" value="TreeGrafter"/>
</dbReference>
<dbReference type="GO" id="GO:0005737">
    <property type="term" value="C:cytoplasm"/>
    <property type="evidence" value="ECO:0007669"/>
    <property type="project" value="TreeGrafter"/>
</dbReference>